<keyword evidence="2" id="KW-1185">Reference proteome</keyword>
<name>A0A3E0H0D5_9PSEU</name>
<comment type="caution">
    <text evidence="1">The sequence shown here is derived from an EMBL/GenBank/DDBJ whole genome shotgun (WGS) entry which is preliminary data.</text>
</comment>
<protein>
    <recommendedName>
        <fullName evidence="3">DUF1963 domain-containing protein</fullName>
    </recommendedName>
</protein>
<dbReference type="OrthoDB" id="253985at2"/>
<dbReference type="AlphaFoldDB" id="A0A3E0H0D5"/>
<gene>
    <name evidence="1" type="ORF">BCF44_118154</name>
</gene>
<sequence length="185" mass="19310">MTTLLIGAGAADEACTAPRTGGLPLLPADTAWPTCSECDAPQQFIAHLPLTDGPALEVFMCANDPGMCDAWRSGSGANAVLLAADDVVPLNPPDTGVTRLDEVTGLSLVVSDAVYDWPLPENALGQLGGEPAWLQHDETPRCADCGDATEFAAQLEEHGSINFGSGAGYVFVCRPCERGAFLFQC</sequence>
<dbReference type="SUPFAM" id="SSF103032">
    <property type="entry name" value="Hypothetical protein YwqG"/>
    <property type="match status" value="1"/>
</dbReference>
<dbReference type="Gene3D" id="2.30.320.10">
    <property type="entry name" value="YwqG-like"/>
    <property type="match status" value="1"/>
</dbReference>
<evidence type="ECO:0008006" key="3">
    <source>
        <dbReference type="Google" id="ProtNLM"/>
    </source>
</evidence>
<reference evidence="1 2" key="1">
    <citation type="submission" date="2018-08" db="EMBL/GenBank/DDBJ databases">
        <title>Genomic Encyclopedia of Archaeal and Bacterial Type Strains, Phase II (KMG-II): from individual species to whole genera.</title>
        <authorList>
            <person name="Goeker M."/>
        </authorList>
    </citation>
    <scope>NUCLEOTIDE SEQUENCE [LARGE SCALE GENOMIC DNA]</scope>
    <source>
        <strain evidence="1 2">DSM 45791</strain>
    </source>
</reference>
<proteinExistence type="predicted"/>
<evidence type="ECO:0000313" key="2">
    <source>
        <dbReference type="Proteomes" id="UP000256269"/>
    </source>
</evidence>
<dbReference type="InterPro" id="IPR035948">
    <property type="entry name" value="YwqG-like_sf"/>
</dbReference>
<dbReference type="Proteomes" id="UP000256269">
    <property type="component" value="Unassembled WGS sequence"/>
</dbReference>
<accession>A0A3E0H0D5</accession>
<dbReference type="RefSeq" id="WP_116180047.1">
    <property type="nucleotide sequence ID" value="NZ_CP144375.1"/>
</dbReference>
<organism evidence="1 2">
    <name type="scientific">Kutzneria buriramensis</name>
    <dbReference type="NCBI Taxonomy" id="1045776"/>
    <lineage>
        <taxon>Bacteria</taxon>
        <taxon>Bacillati</taxon>
        <taxon>Actinomycetota</taxon>
        <taxon>Actinomycetes</taxon>
        <taxon>Pseudonocardiales</taxon>
        <taxon>Pseudonocardiaceae</taxon>
        <taxon>Kutzneria</taxon>
    </lineage>
</organism>
<dbReference type="EMBL" id="QUNO01000018">
    <property type="protein sequence ID" value="REH35294.1"/>
    <property type="molecule type" value="Genomic_DNA"/>
</dbReference>
<evidence type="ECO:0000313" key="1">
    <source>
        <dbReference type="EMBL" id="REH35294.1"/>
    </source>
</evidence>